<feature type="region of interest" description="Disordered" evidence="2">
    <location>
        <begin position="313"/>
        <end position="341"/>
    </location>
</feature>
<gene>
    <name evidence="5" type="ORF">KUTeg_004818</name>
</gene>
<dbReference type="EMBL" id="JARBDR010000246">
    <property type="protein sequence ID" value="KAJ8316914.1"/>
    <property type="molecule type" value="Genomic_DNA"/>
</dbReference>
<evidence type="ECO:0000313" key="6">
    <source>
        <dbReference type="Proteomes" id="UP001217089"/>
    </source>
</evidence>
<comment type="caution">
    <text evidence="5">The sequence shown here is derived from an EMBL/GenBank/DDBJ whole genome shotgun (WGS) entry which is preliminary data.</text>
</comment>
<dbReference type="InterPro" id="IPR022158">
    <property type="entry name" value="Inositol_phosphatase"/>
</dbReference>
<feature type="region of interest" description="Disordered" evidence="2">
    <location>
        <begin position="451"/>
        <end position="477"/>
    </location>
</feature>
<feature type="domain" description="SAC" evidence="3">
    <location>
        <begin position="1"/>
        <end position="107"/>
    </location>
</feature>
<feature type="coiled-coil region" evidence="1">
    <location>
        <begin position="137"/>
        <end position="164"/>
    </location>
</feature>
<dbReference type="PANTHER" id="PTHR45662:SF8">
    <property type="entry name" value="PHOSPHATIDYLINOSITIDE PHOSPHATASE SAC2"/>
    <property type="match status" value="1"/>
</dbReference>
<feature type="compositionally biased region" description="Basic and acidic residues" evidence="2">
    <location>
        <begin position="320"/>
        <end position="331"/>
    </location>
</feature>
<evidence type="ECO:0000256" key="2">
    <source>
        <dbReference type="SAM" id="MobiDB-lite"/>
    </source>
</evidence>
<feature type="compositionally biased region" description="Acidic residues" evidence="2">
    <location>
        <begin position="451"/>
        <end position="465"/>
    </location>
</feature>
<dbReference type="PANTHER" id="PTHR45662">
    <property type="entry name" value="PHOSPHATIDYLINOSITIDE PHOSPHATASE SAC1"/>
    <property type="match status" value="1"/>
</dbReference>
<keyword evidence="1" id="KW-0175">Coiled coil</keyword>
<name>A0ABQ9FHZ3_TEGGR</name>
<dbReference type="PROSITE" id="PS51791">
    <property type="entry name" value="HSAC2"/>
    <property type="match status" value="1"/>
</dbReference>
<reference evidence="5 6" key="1">
    <citation type="submission" date="2022-12" db="EMBL/GenBank/DDBJ databases">
        <title>Chromosome-level genome of Tegillarca granosa.</title>
        <authorList>
            <person name="Kim J."/>
        </authorList>
    </citation>
    <scope>NUCLEOTIDE SEQUENCE [LARGE SCALE GENOMIC DNA]</scope>
    <source>
        <strain evidence="5">Teg-2019</strain>
        <tissue evidence="5">Adductor muscle</tissue>
    </source>
</reference>
<organism evidence="5 6">
    <name type="scientific">Tegillarca granosa</name>
    <name type="common">Malaysian cockle</name>
    <name type="synonym">Anadara granosa</name>
    <dbReference type="NCBI Taxonomy" id="220873"/>
    <lineage>
        <taxon>Eukaryota</taxon>
        <taxon>Metazoa</taxon>
        <taxon>Spiralia</taxon>
        <taxon>Lophotrochozoa</taxon>
        <taxon>Mollusca</taxon>
        <taxon>Bivalvia</taxon>
        <taxon>Autobranchia</taxon>
        <taxon>Pteriomorphia</taxon>
        <taxon>Arcoida</taxon>
        <taxon>Arcoidea</taxon>
        <taxon>Arcidae</taxon>
        <taxon>Tegillarca</taxon>
    </lineage>
</organism>
<proteinExistence type="predicted"/>
<dbReference type="InterPro" id="IPR002013">
    <property type="entry name" value="SAC_dom"/>
</dbReference>
<sequence length="630" mass="72080">MYKSIVAVNLAELVGKEKAISDAYLNAILDYNCKDTGVFRINCVDCLDRTNVVQTAIARIVMETQCRKLGILPPDENLPGDYTRTGSRKLTGLMKDGVNSANRYYLRFKDNYRQAAIDLTLGQPVTHELIMTSSKIDQQEEEDLNELLEKEENLKMLIEDCKTMIIVEPEQCLGGWSLIDADPVTGDPDRQDMDTILLLSQRSVYVAWYDDEEEEFVQYQRIFLEDIEKIEIGAEPAIFKSKFVCLRLHYRHYAEEGFFHTFRNPSTRLFNNIVIAIKNMEEARESLKAIYQGFAAAREILSLQLELDNRQKLDRKKTRPHPEIQDIHKQQQENSLAGLHVPRDVSMSDLGKLKVTGRESPGQRSTKSSPGSASPGIMESPKSSPKSQRKRNLFSAFDMTNIKKNINSGLKNISVPKIELQNMDLMRRVKSLKSKKEVERSKFHLSAEDLTDTDSLESVQSEEIEERNKHSQAEKRYSKDDIDVTAIKSMENHINLDIEKGKVSVTITKHSDDDDLKMSDTTTKHSSDADLGILSESGESLEDKADEDKMEMVSSTESPIKTENHFVVPKIKYLGSKNQLPIFLGLKLKLRNFVDLKKCQEIIFIYFHFKSESSVTQCPFYRHSLIYYNQ</sequence>
<evidence type="ECO:0000259" key="4">
    <source>
        <dbReference type="PROSITE" id="PS51791"/>
    </source>
</evidence>
<feature type="compositionally biased region" description="Basic and acidic residues" evidence="2">
    <location>
        <begin position="466"/>
        <end position="477"/>
    </location>
</feature>
<protein>
    <recommendedName>
        <fullName evidence="7">Phosphatidylinositide phosphatase SAC2</fullName>
    </recommendedName>
</protein>
<dbReference type="PROSITE" id="PS50275">
    <property type="entry name" value="SAC"/>
    <property type="match status" value="1"/>
</dbReference>
<feature type="region of interest" description="Disordered" evidence="2">
    <location>
        <begin position="354"/>
        <end position="390"/>
    </location>
</feature>
<keyword evidence="6" id="KW-1185">Reference proteome</keyword>
<accession>A0ABQ9FHZ3</accession>
<dbReference type="InterPro" id="IPR034753">
    <property type="entry name" value="hSac2"/>
</dbReference>
<evidence type="ECO:0008006" key="7">
    <source>
        <dbReference type="Google" id="ProtNLM"/>
    </source>
</evidence>
<dbReference type="Proteomes" id="UP001217089">
    <property type="component" value="Unassembled WGS sequence"/>
</dbReference>
<evidence type="ECO:0000313" key="5">
    <source>
        <dbReference type="EMBL" id="KAJ8316914.1"/>
    </source>
</evidence>
<evidence type="ECO:0000259" key="3">
    <source>
        <dbReference type="PROSITE" id="PS50275"/>
    </source>
</evidence>
<evidence type="ECO:0000256" key="1">
    <source>
        <dbReference type="SAM" id="Coils"/>
    </source>
</evidence>
<dbReference type="Pfam" id="PF12456">
    <property type="entry name" value="hSac2"/>
    <property type="match status" value="1"/>
</dbReference>
<feature type="compositionally biased region" description="Polar residues" evidence="2">
    <location>
        <begin position="362"/>
        <end position="372"/>
    </location>
</feature>
<feature type="domain" description="HSac2" evidence="4">
    <location>
        <begin position="148"/>
        <end position="301"/>
    </location>
</feature>